<dbReference type="InParanoid" id="M1E0J1"/>
<name>M1E0J1_SOLTU</name>
<feature type="compositionally biased region" description="Basic and acidic residues" evidence="1">
    <location>
        <begin position="64"/>
        <end position="76"/>
    </location>
</feature>
<dbReference type="HOGENOM" id="CLU_2659341_0_0_1"/>
<dbReference type="PaxDb" id="4113-PGSC0003DMT400097395"/>
<accession>M1E0J1</accession>
<dbReference type="EnsemblPlants" id="PGSC0003DMT400097395">
    <property type="protein sequence ID" value="PGSC0003DMT400097395"/>
    <property type="gene ID" value="PGSC0003DMG400046966"/>
</dbReference>
<evidence type="ECO:0000256" key="1">
    <source>
        <dbReference type="SAM" id="MobiDB-lite"/>
    </source>
</evidence>
<proteinExistence type="predicted"/>
<dbReference type="Gramene" id="PGSC0003DMT400097395">
    <property type="protein sequence ID" value="PGSC0003DMT400097395"/>
    <property type="gene ID" value="PGSC0003DMG400046966"/>
</dbReference>
<evidence type="ECO:0000313" key="2">
    <source>
        <dbReference type="EnsemblPlants" id="PGSC0003DMT400097395"/>
    </source>
</evidence>
<protein>
    <submittedName>
        <fullName evidence="2">Uncharacterized protein</fullName>
    </submittedName>
</protein>
<dbReference type="AlphaFoldDB" id="M1E0J1"/>
<reference evidence="3" key="1">
    <citation type="journal article" date="2011" name="Nature">
        <title>Genome sequence and analysis of the tuber crop potato.</title>
        <authorList>
            <consortium name="The Potato Genome Sequencing Consortium"/>
        </authorList>
    </citation>
    <scope>NUCLEOTIDE SEQUENCE [LARGE SCALE GENOMIC DNA]</scope>
    <source>
        <strain evidence="3">cv. DM1-3 516 R44</strain>
    </source>
</reference>
<feature type="region of interest" description="Disordered" evidence="1">
    <location>
        <begin position="1"/>
        <end position="76"/>
    </location>
</feature>
<organism evidence="2 3">
    <name type="scientific">Solanum tuberosum</name>
    <name type="common">Potato</name>
    <dbReference type="NCBI Taxonomy" id="4113"/>
    <lineage>
        <taxon>Eukaryota</taxon>
        <taxon>Viridiplantae</taxon>
        <taxon>Streptophyta</taxon>
        <taxon>Embryophyta</taxon>
        <taxon>Tracheophyta</taxon>
        <taxon>Spermatophyta</taxon>
        <taxon>Magnoliopsida</taxon>
        <taxon>eudicotyledons</taxon>
        <taxon>Gunneridae</taxon>
        <taxon>Pentapetalae</taxon>
        <taxon>asterids</taxon>
        <taxon>lamiids</taxon>
        <taxon>Solanales</taxon>
        <taxon>Solanaceae</taxon>
        <taxon>Solanoideae</taxon>
        <taxon>Solaneae</taxon>
        <taxon>Solanum</taxon>
    </lineage>
</organism>
<feature type="compositionally biased region" description="Basic residues" evidence="1">
    <location>
        <begin position="18"/>
        <end position="28"/>
    </location>
</feature>
<dbReference type="Proteomes" id="UP000011115">
    <property type="component" value="Unassembled WGS sequence"/>
</dbReference>
<evidence type="ECO:0000313" key="3">
    <source>
        <dbReference type="Proteomes" id="UP000011115"/>
    </source>
</evidence>
<feature type="compositionally biased region" description="Basic and acidic residues" evidence="1">
    <location>
        <begin position="41"/>
        <end position="52"/>
    </location>
</feature>
<sequence length="76" mass="8994">MRKKQKKENEDEDERGSNNRRRKKKTQHNHFILGKIGSNDYFRHGSEDKSGKSDQVWNHGARRRSVDLSTDRTVDP</sequence>
<reference evidence="2" key="2">
    <citation type="submission" date="2015-06" db="UniProtKB">
        <authorList>
            <consortium name="EnsemblPlants"/>
        </authorList>
    </citation>
    <scope>IDENTIFICATION</scope>
    <source>
        <strain evidence="2">DM1-3 516 R44</strain>
    </source>
</reference>
<keyword evidence="3" id="KW-1185">Reference proteome</keyword>